<evidence type="ECO:0000256" key="1">
    <source>
        <dbReference type="SAM" id="MobiDB-lite"/>
    </source>
</evidence>
<gene>
    <name evidence="2" type="ORF">BKA14_001355</name>
</gene>
<dbReference type="Proteomes" id="UP000542742">
    <property type="component" value="Unassembled WGS sequence"/>
</dbReference>
<dbReference type="EMBL" id="JACHMF010000001">
    <property type="protein sequence ID" value="MBB4691207.1"/>
    <property type="molecule type" value="Genomic_DNA"/>
</dbReference>
<keyword evidence="3" id="KW-1185">Reference proteome</keyword>
<dbReference type="AlphaFoldDB" id="A0A7W7G035"/>
<name>A0A7W7G035_9ACTN</name>
<organism evidence="2 3">
    <name type="scientific">Paractinoplanes abujensis</name>
    <dbReference type="NCBI Taxonomy" id="882441"/>
    <lineage>
        <taxon>Bacteria</taxon>
        <taxon>Bacillati</taxon>
        <taxon>Actinomycetota</taxon>
        <taxon>Actinomycetes</taxon>
        <taxon>Micromonosporales</taxon>
        <taxon>Micromonosporaceae</taxon>
        <taxon>Paractinoplanes</taxon>
    </lineage>
</organism>
<sequence length="341" mass="36375">MMNTHAATVRPLSISLRVGHPTHNMNIHSGLEQPPYGKPAAAVRKYSHRQTPAAQAFRASPTAGPPKQQAQSRSTPPPRLDGAPNAQTAAQARGAAPAHTTLRKNARGRAGMRDAARGPAGMRDAARGPGRDARCRTRAGPGCATLHGPGEDARRCTKTRARPHHRAQRRRNAGRRPGRDARRCPRISGMRDAAAYARLPNAERRRGMLCKDRTAKRDAAMGNGQDCTLLCGLGERCRAAGATRLRHRAARLRGAREVARGCAGLRGVARGAQVARGAGRAGRAGLRGVRRLRGARVARGARGCAGLRGVRRLRGAREGARGRARAHDDAPRARHVAWGPG</sequence>
<feature type="region of interest" description="Disordered" evidence="1">
    <location>
        <begin position="318"/>
        <end position="341"/>
    </location>
</feature>
<protein>
    <submittedName>
        <fullName evidence="2">Uncharacterized protein</fullName>
    </submittedName>
</protein>
<feature type="compositionally biased region" description="Basic residues" evidence="1">
    <location>
        <begin position="156"/>
        <end position="176"/>
    </location>
</feature>
<reference evidence="2 3" key="1">
    <citation type="submission" date="2020-08" db="EMBL/GenBank/DDBJ databases">
        <title>Sequencing the genomes of 1000 actinobacteria strains.</title>
        <authorList>
            <person name="Klenk H.-P."/>
        </authorList>
    </citation>
    <scope>NUCLEOTIDE SEQUENCE [LARGE SCALE GENOMIC DNA]</scope>
    <source>
        <strain evidence="2 3">DSM 45518</strain>
    </source>
</reference>
<feature type="compositionally biased region" description="Low complexity" evidence="1">
    <location>
        <begin position="82"/>
        <end position="98"/>
    </location>
</feature>
<evidence type="ECO:0000313" key="2">
    <source>
        <dbReference type="EMBL" id="MBB4691207.1"/>
    </source>
</evidence>
<feature type="compositionally biased region" description="Basic and acidic residues" evidence="1">
    <location>
        <begin position="318"/>
        <end position="332"/>
    </location>
</feature>
<accession>A0A7W7G035</accession>
<feature type="compositionally biased region" description="Basic and acidic residues" evidence="1">
    <location>
        <begin position="124"/>
        <end position="135"/>
    </location>
</feature>
<proteinExistence type="predicted"/>
<evidence type="ECO:0000313" key="3">
    <source>
        <dbReference type="Proteomes" id="UP000542742"/>
    </source>
</evidence>
<comment type="caution">
    <text evidence="2">The sequence shown here is derived from an EMBL/GenBank/DDBJ whole genome shotgun (WGS) entry which is preliminary data.</text>
</comment>
<feature type="region of interest" description="Disordered" evidence="1">
    <location>
        <begin position="20"/>
        <end position="184"/>
    </location>
</feature>